<evidence type="ECO:0000256" key="1">
    <source>
        <dbReference type="SAM" id="Coils"/>
    </source>
</evidence>
<protein>
    <submittedName>
        <fullName evidence="2">Uncharacterized protein</fullName>
    </submittedName>
</protein>
<evidence type="ECO:0000313" key="2">
    <source>
        <dbReference type="EMBL" id="KAK1943767.1"/>
    </source>
</evidence>
<keyword evidence="3" id="KW-1185">Reference proteome</keyword>
<accession>A0AAD9GS96</accession>
<evidence type="ECO:0000313" key="3">
    <source>
        <dbReference type="Proteomes" id="UP001259832"/>
    </source>
</evidence>
<comment type="caution">
    <text evidence="2">The sequence shown here is derived from an EMBL/GenBank/DDBJ whole genome shotgun (WGS) entry which is preliminary data.</text>
</comment>
<dbReference type="AlphaFoldDB" id="A0AAD9GS96"/>
<organism evidence="2 3">
    <name type="scientific">Phytophthora citrophthora</name>
    <dbReference type="NCBI Taxonomy" id="4793"/>
    <lineage>
        <taxon>Eukaryota</taxon>
        <taxon>Sar</taxon>
        <taxon>Stramenopiles</taxon>
        <taxon>Oomycota</taxon>
        <taxon>Peronosporomycetes</taxon>
        <taxon>Peronosporales</taxon>
        <taxon>Peronosporaceae</taxon>
        <taxon>Phytophthora</taxon>
    </lineage>
</organism>
<feature type="coiled-coil region" evidence="1">
    <location>
        <begin position="47"/>
        <end position="102"/>
    </location>
</feature>
<proteinExistence type="predicted"/>
<dbReference type="EMBL" id="JASMQC010000007">
    <property type="protein sequence ID" value="KAK1943767.1"/>
    <property type="molecule type" value="Genomic_DNA"/>
</dbReference>
<name>A0AAD9GS96_9STRA</name>
<keyword evidence="1" id="KW-0175">Coiled coil</keyword>
<gene>
    <name evidence="2" type="ORF">P3T76_005163</name>
</gene>
<dbReference type="Proteomes" id="UP001259832">
    <property type="component" value="Unassembled WGS sequence"/>
</dbReference>
<sequence length="104" mass="11999">MKLTLELPGRSENSFTMAQQGFNNENNEFTKDQQNIVASVVLLKYVMEDETKRMQQQRERVANTQQELTNLQKRLRMELQLLRTAERQVAALTNAASTLEGVLK</sequence>
<reference evidence="2" key="1">
    <citation type="submission" date="2023-08" db="EMBL/GenBank/DDBJ databases">
        <title>Reference Genome Resource for the Citrus Pathogen Phytophthora citrophthora.</title>
        <authorList>
            <person name="Moller H."/>
            <person name="Coetzee B."/>
            <person name="Rose L.J."/>
            <person name="Van Niekerk J.M."/>
        </authorList>
    </citation>
    <scope>NUCLEOTIDE SEQUENCE</scope>
    <source>
        <strain evidence="2">STE-U-9442</strain>
    </source>
</reference>